<sequence length="296" mass="34089">MRVFPEVYMRDDINDIGNIPSGGSSRSPDIIVKNKEVVNASEKFGHYSGTINRYDLSDNVEFGNANYIYIRAFNKSPLIAHNSHVDLFWSKPSTLVLPKYWTFIGKASLPALPNNQIAMVSKPIEWNNAPNKGHYCFIGLIHNPFDSAPDLSRISSIRDFRSFIRNNNNVAWRNFNVVDNIPNISNEFNSYPFYVRGPEFDLEERISLEVCCELPEGSYAWVTFDDSFQIKSRVDLEINSCNTILSEVRSFPIEALFNINYFVPKDTKPGDYYIYARQLFEGDEIGRITWKIEAKY</sequence>
<organism evidence="1 2">
    <name type="scientific">Paraglaciecola algarum</name>
    <dbReference type="NCBI Taxonomy" id="3050085"/>
    <lineage>
        <taxon>Bacteria</taxon>
        <taxon>Pseudomonadati</taxon>
        <taxon>Pseudomonadota</taxon>
        <taxon>Gammaproteobacteria</taxon>
        <taxon>Alteromonadales</taxon>
        <taxon>Alteromonadaceae</taxon>
        <taxon>Paraglaciecola</taxon>
    </lineage>
</organism>
<keyword evidence="2" id="KW-1185">Reference proteome</keyword>
<accession>A0ABS9DAA8</accession>
<name>A0ABS9DAA8_9ALTE</name>
<dbReference type="RefSeq" id="WP_235312709.1">
    <property type="nucleotide sequence ID" value="NZ_JAKGAS010000005.1"/>
</dbReference>
<evidence type="ECO:0000313" key="1">
    <source>
        <dbReference type="EMBL" id="MCF2948729.1"/>
    </source>
</evidence>
<reference evidence="1 2" key="1">
    <citation type="submission" date="2022-01" db="EMBL/GenBank/DDBJ databases">
        <title>Paraglaciecola sp. G1-23.</title>
        <authorList>
            <person name="Jin M.S."/>
            <person name="Han D.M."/>
            <person name="Kim H.M."/>
            <person name="Jeon C.O."/>
        </authorList>
    </citation>
    <scope>NUCLEOTIDE SEQUENCE [LARGE SCALE GENOMIC DNA]</scope>
    <source>
        <strain evidence="1 2">G1-23</strain>
    </source>
</reference>
<evidence type="ECO:0000313" key="2">
    <source>
        <dbReference type="Proteomes" id="UP001521137"/>
    </source>
</evidence>
<gene>
    <name evidence="1" type="ORF">L0668_11470</name>
</gene>
<dbReference type="EMBL" id="JAKGAS010000005">
    <property type="protein sequence ID" value="MCF2948729.1"/>
    <property type="molecule type" value="Genomic_DNA"/>
</dbReference>
<comment type="caution">
    <text evidence="1">The sequence shown here is derived from an EMBL/GenBank/DDBJ whole genome shotgun (WGS) entry which is preliminary data.</text>
</comment>
<protein>
    <submittedName>
        <fullName evidence="1">Uncharacterized protein</fullName>
    </submittedName>
</protein>
<proteinExistence type="predicted"/>
<dbReference type="Proteomes" id="UP001521137">
    <property type="component" value="Unassembled WGS sequence"/>
</dbReference>